<dbReference type="PANTHER" id="PTHR28670">
    <property type="entry name" value="UV-STIMULATED SCAFFOLD PROTEIN A"/>
    <property type="match status" value="1"/>
</dbReference>
<evidence type="ECO:0000256" key="10">
    <source>
        <dbReference type="SAM" id="MobiDB-lite"/>
    </source>
</evidence>
<dbReference type="GO" id="GO:0005694">
    <property type="term" value="C:chromosome"/>
    <property type="evidence" value="ECO:0007669"/>
    <property type="project" value="UniProtKB-SubCell"/>
</dbReference>
<dbReference type="GO" id="GO:0009411">
    <property type="term" value="P:response to UV"/>
    <property type="evidence" value="ECO:0007669"/>
    <property type="project" value="InterPro"/>
</dbReference>
<feature type="domain" description="UV-stimulated scaffold protein A C-terminal" evidence="12">
    <location>
        <begin position="386"/>
        <end position="488"/>
    </location>
</feature>
<comment type="caution">
    <text evidence="13">The sequence shown here is derived from an EMBL/GenBank/DDBJ whole genome shotgun (WGS) entry which is preliminary data.</text>
</comment>
<keyword evidence="9" id="KW-0234">DNA repair</keyword>
<evidence type="ECO:0000256" key="7">
    <source>
        <dbReference type="ARBA" id="ARBA00022833"/>
    </source>
</evidence>
<keyword evidence="14" id="KW-1185">Reference proteome</keyword>
<feature type="compositionally biased region" description="Basic and acidic residues" evidence="10">
    <location>
        <begin position="502"/>
        <end position="530"/>
    </location>
</feature>
<evidence type="ECO:0000256" key="2">
    <source>
        <dbReference type="ARBA" id="ARBA00009240"/>
    </source>
</evidence>
<dbReference type="GO" id="GO:0006283">
    <property type="term" value="P:transcription-coupled nucleotide-excision repair"/>
    <property type="evidence" value="ECO:0007669"/>
    <property type="project" value="TreeGrafter"/>
</dbReference>
<dbReference type="Pfam" id="PF09740">
    <property type="entry name" value="DUF2043"/>
    <property type="match status" value="1"/>
</dbReference>
<evidence type="ECO:0000313" key="14">
    <source>
        <dbReference type="Proteomes" id="UP000015453"/>
    </source>
</evidence>
<dbReference type="GO" id="GO:0000993">
    <property type="term" value="F:RNA polymerase II complex binding"/>
    <property type="evidence" value="ECO:0007669"/>
    <property type="project" value="TreeGrafter"/>
</dbReference>
<evidence type="ECO:0000256" key="11">
    <source>
        <dbReference type="SAM" id="Phobius"/>
    </source>
</evidence>
<evidence type="ECO:0000256" key="3">
    <source>
        <dbReference type="ARBA" id="ARBA00022454"/>
    </source>
</evidence>
<dbReference type="Proteomes" id="UP000015453">
    <property type="component" value="Unassembled WGS sequence"/>
</dbReference>
<keyword evidence="4" id="KW-0479">Metal-binding</keyword>
<dbReference type="AlphaFoldDB" id="S8E2C0"/>
<keyword evidence="8" id="KW-0175">Coiled coil</keyword>
<evidence type="ECO:0000256" key="1">
    <source>
        <dbReference type="ARBA" id="ARBA00004286"/>
    </source>
</evidence>
<comment type="similarity">
    <text evidence="2">Belongs to the UVSSA family.</text>
</comment>
<accession>S8E2C0</accession>
<evidence type="ECO:0000256" key="5">
    <source>
        <dbReference type="ARBA" id="ARBA00022763"/>
    </source>
</evidence>
<keyword evidence="6" id="KW-0863">Zinc-finger</keyword>
<reference evidence="13 14" key="1">
    <citation type="journal article" date="2013" name="BMC Genomics">
        <title>The miniature genome of a carnivorous plant Genlisea aurea contains a low number of genes and short non-coding sequences.</title>
        <authorList>
            <person name="Leushkin E.V."/>
            <person name="Sutormin R.A."/>
            <person name="Nabieva E.R."/>
            <person name="Penin A.A."/>
            <person name="Kondrashov A.S."/>
            <person name="Logacheva M.D."/>
        </authorList>
    </citation>
    <scope>NUCLEOTIDE SEQUENCE [LARGE SCALE GENOMIC DNA]</scope>
</reference>
<evidence type="ECO:0000313" key="13">
    <source>
        <dbReference type="EMBL" id="EPS66387.1"/>
    </source>
</evidence>
<feature type="transmembrane region" description="Helical" evidence="11">
    <location>
        <begin position="54"/>
        <end position="73"/>
    </location>
</feature>
<keyword evidence="3" id="KW-0158">Chromosome</keyword>
<feature type="region of interest" description="Disordered" evidence="10">
    <location>
        <begin position="483"/>
        <end position="539"/>
    </location>
</feature>
<dbReference type="GO" id="GO:0008270">
    <property type="term" value="F:zinc ion binding"/>
    <property type="evidence" value="ECO:0007669"/>
    <property type="project" value="UniProtKB-KW"/>
</dbReference>
<keyword evidence="11" id="KW-0472">Membrane</keyword>
<keyword evidence="5" id="KW-0227">DNA damage</keyword>
<dbReference type="Pfam" id="PF20867">
    <property type="entry name" value="UVSSA_N"/>
    <property type="match status" value="1"/>
</dbReference>
<dbReference type="InterPro" id="IPR018610">
    <property type="entry name" value="UVSSA"/>
</dbReference>
<keyword evidence="11" id="KW-1133">Transmembrane helix</keyword>
<dbReference type="OrthoDB" id="5594015at2759"/>
<name>S8E2C0_9LAMI</name>
<evidence type="ECO:0000256" key="9">
    <source>
        <dbReference type="ARBA" id="ARBA00023204"/>
    </source>
</evidence>
<sequence length="539" mass="61181">MVERLIEKAVESTAMEVEPRILKAIKFRVRNSESELRHAARTLMTLMKRNHSQAFLFFFYYVLQVRYLALLIIDELLMRSKLFRTLIVDNLDQLLSSTVGMAKNNPLPPPPSAASLLHSKSIEFLEKWNDSFGAHYRRLRLGYNYLKNICNIRYPEAQANAARLLQQRRERERRAAEIRMQKFESFGRDFCSIKDNIRSTIDEIDEGLGIVSSNKDEDMPLAPLDDEKFEGFRNSELLRLRLSSLREGERVRENTENKVIFDAVRESFKVLVNKHLPAVQEWMSLLIRAEVEDTGFRDSALKDLIDIKNLICSTKRKCEEAGFDLSKTEVTEEGGDDDDIWEEGTFAAAYERKAESGPSHSVDESNSAVAEGVQHECPLRSQLLKEAPIRKWGSSLDNWGSSRSGVLANQRGLDIKGHWGRVDEDATIPGERIAELNVEAYEYEEAGGEVQQPCRAPLAKGGVCGRRDKKVCPFHGRIIPRDDEGFPMGTSSSSAAVAVNEKSQRDRGRDKKTIEASKKARIREHNESVLRDLAMASTS</sequence>
<feature type="non-terminal residue" evidence="13">
    <location>
        <position position="539"/>
    </location>
</feature>
<keyword evidence="7" id="KW-0862">Zinc</keyword>
<proteinExistence type="inferred from homology"/>
<evidence type="ECO:0000259" key="12">
    <source>
        <dbReference type="Pfam" id="PF09740"/>
    </source>
</evidence>
<dbReference type="InterPro" id="IPR049431">
    <property type="entry name" value="UVSSA_C"/>
</dbReference>
<dbReference type="InterPro" id="IPR049408">
    <property type="entry name" value="UVSSA_N_a-solenoid_rpt"/>
</dbReference>
<evidence type="ECO:0000256" key="4">
    <source>
        <dbReference type="ARBA" id="ARBA00022723"/>
    </source>
</evidence>
<dbReference type="EMBL" id="AUSU01003704">
    <property type="protein sequence ID" value="EPS66387.1"/>
    <property type="molecule type" value="Genomic_DNA"/>
</dbReference>
<evidence type="ECO:0000256" key="6">
    <source>
        <dbReference type="ARBA" id="ARBA00022771"/>
    </source>
</evidence>
<evidence type="ECO:0000256" key="8">
    <source>
        <dbReference type="ARBA" id="ARBA00023054"/>
    </source>
</evidence>
<organism evidence="13 14">
    <name type="scientific">Genlisea aurea</name>
    <dbReference type="NCBI Taxonomy" id="192259"/>
    <lineage>
        <taxon>Eukaryota</taxon>
        <taxon>Viridiplantae</taxon>
        <taxon>Streptophyta</taxon>
        <taxon>Embryophyta</taxon>
        <taxon>Tracheophyta</taxon>
        <taxon>Spermatophyta</taxon>
        <taxon>Magnoliopsida</taxon>
        <taxon>eudicotyledons</taxon>
        <taxon>Gunneridae</taxon>
        <taxon>Pentapetalae</taxon>
        <taxon>asterids</taxon>
        <taxon>lamiids</taxon>
        <taxon>Lamiales</taxon>
        <taxon>Lentibulariaceae</taxon>
        <taxon>Genlisea</taxon>
    </lineage>
</organism>
<keyword evidence="11" id="KW-0812">Transmembrane</keyword>
<gene>
    <name evidence="13" type="ORF">M569_08389</name>
</gene>
<dbReference type="PANTHER" id="PTHR28670:SF1">
    <property type="entry name" value="UV-STIMULATED SCAFFOLD PROTEIN A"/>
    <property type="match status" value="1"/>
</dbReference>
<comment type="subcellular location">
    <subcellularLocation>
        <location evidence="1">Chromosome</location>
    </subcellularLocation>
</comment>
<protein>
    <recommendedName>
        <fullName evidence="12">UV-stimulated scaffold protein A C-terminal domain-containing protein</fullName>
    </recommendedName>
</protein>